<evidence type="ECO:0000313" key="5">
    <source>
        <dbReference type="Proteomes" id="UP000438699"/>
    </source>
</evidence>
<dbReference type="Proteomes" id="UP000438699">
    <property type="component" value="Unassembled WGS sequence"/>
</dbReference>
<feature type="domain" description="Solute-binding protein family 3/N-terminal" evidence="3">
    <location>
        <begin position="38"/>
        <end position="261"/>
    </location>
</feature>
<dbReference type="SMART" id="SM00062">
    <property type="entry name" value="PBPb"/>
    <property type="match status" value="1"/>
</dbReference>
<evidence type="ECO:0000256" key="2">
    <source>
        <dbReference type="SAM" id="SignalP"/>
    </source>
</evidence>
<feature type="signal peptide" evidence="2">
    <location>
        <begin position="1"/>
        <end position="34"/>
    </location>
</feature>
<organism evidence="4 5">
    <name type="scientific">Pseudodesulfovibrio senegalensis</name>
    <dbReference type="NCBI Taxonomy" id="1721087"/>
    <lineage>
        <taxon>Bacteria</taxon>
        <taxon>Pseudomonadati</taxon>
        <taxon>Thermodesulfobacteriota</taxon>
        <taxon>Desulfovibrionia</taxon>
        <taxon>Desulfovibrionales</taxon>
        <taxon>Desulfovibrionaceae</taxon>
    </lineage>
</organism>
<dbReference type="EMBL" id="WAIE01000001">
    <property type="protein sequence ID" value="KAB1443322.1"/>
    <property type="molecule type" value="Genomic_DNA"/>
</dbReference>
<protein>
    <submittedName>
        <fullName evidence="4">Amino acid ABC transporter substrate-binding protein</fullName>
    </submittedName>
</protein>
<keyword evidence="1 2" id="KW-0732">Signal</keyword>
<evidence type="ECO:0000259" key="3">
    <source>
        <dbReference type="SMART" id="SM00062"/>
    </source>
</evidence>
<feature type="chain" id="PRO_5026916975" evidence="2">
    <location>
        <begin position="35"/>
        <end position="261"/>
    </location>
</feature>
<evidence type="ECO:0000256" key="1">
    <source>
        <dbReference type="ARBA" id="ARBA00022729"/>
    </source>
</evidence>
<dbReference type="InterPro" id="IPR001638">
    <property type="entry name" value="Solute-binding_3/MltF_N"/>
</dbReference>
<dbReference type="PANTHER" id="PTHR35936">
    <property type="entry name" value="MEMBRANE-BOUND LYTIC MUREIN TRANSGLYCOSYLASE F"/>
    <property type="match status" value="1"/>
</dbReference>
<dbReference type="SUPFAM" id="SSF53850">
    <property type="entry name" value="Periplasmic binding protein-like II"/>
    <property type="match status" value="1"/>
</dbReference>
<dbReference type="Pfam" id="PF00497">
    <property type="entry name" value="SBP_bac_3"/>
    <property type="match status" value="1"/>
</dbReference>
<gene>
    <name evidence="4" type="ORF">F8A88_03415</name>
</gene>
<proteinExistence type="predicted"/>
<comment type="caution">
    <text evidence="4">The sequence shown here is derived from an EMBL/GenBank/DDBJ whole genome shotgun (WGS) entry which is preliminary data.</text>
</comment>
<evidence type="ECO:0000313" key="4">
    <source>
        <dbReference type="EMBL" id="KAB1443322.1"/>
    </source>
</evidence>
<sequence length="261" mass="29741">MLCPNKMHPFGPARCQLLLALAATCFLIAGPAIAKDDSMVMAIPAKGWPPYIIAEKTPRGIMVDVMRQIAATANLEIQFINYPDKRALMRLCDGTVDAYPKSRDWVTDPADYLWTDPVLNSQDVLIFRKGKTWDFSQPHERNEKRIGCVFGYRYPKLEPFFASQKLKRANAPNSKAMLLMLARGRTEAAVANKNVALWLMGTTFELNRNDFEFSEKPLGTAPYAFAFSRTKRWERFIALFNSELAAMKKDGRFQAILEKYR</sequence>
<name>A0A6N6N563_9BACT</name>
<dbReference type="Gene3D" id="3.40.190.10">
    <property type="entry name" value="Periplasmic binding protein-like II"/>
    <property type="match status" value="2"/>
</dbReference>
<dbReference type="PANTHER" id="PTHR35936:SF6">
    <property type="entry name" value="AMINO ACID ABC TRANSPORTER SUBSTRATE-BINDING PAAT FAMILY PROTEIN"/>
    <property type="match status" value="1"/>
</dbReference>
<reference evidence="4 5" key="1">
    <citation type="journal article" date="2017" name="Int. J. Syst. Evol. Microbiol.">
        <title>Desulfovibrio senegalensis sp. nov., a mesophilic sulfate reducer isolated from marine sediment.</title>
        <authorList>
            <person name="Thioye A."/>
            <person name="Gam Z.B.A."/>
            <person name="Mbengue M."/>
            <person name="Cayol J.L."/>
            <person name="Joseph-Bartoli M."/>
            <person name="Toure-Kane C."/>
            <person name="Labat M."/>
        </authorList>
    </citation>
    <scope>NUCLEOTIDE SEQUENCE [LARGE SCALE GENOMIC DNA]</scope>
    <source>
        <strain evidence="4 5">DSM 101509</strain>
    </source>
</reference>
<dbReference type="AlphaFoldDB" id="A0A6N6N563"/>
<accession>A0A6N6N563</accession>
<keyword evidence="5" id="KW-1185">Reference proteome</keyword>